<dbReference type="InterPro" id="IPR027397">
    <property type="entry name" value="Catenin-bd_sf"/>
</dbReference>
<evidence type="ECO:0000256" key="23">
    <source>
        <dbReference type="RuleBase" id="RU004357"/>
    </source>
</evidence>
<dbReference type="GO" id="GO:0000902">
    <property type="term" value="P:cell morphogenesis"/>
    <property type="evidence" value="ECO:0007669"/>
    <property type="project" value="TreeGrafter"/>
</dbReference>
<evidence type="ECO:0000256" key="6">
    <source>
        <dbReference type="ARBA" id="ARBA00022475"/>
    </source>
</evidence>
<dbReference type="GO" id="GO:0016339">
    <property type="term" value="P:calcium-dependent cell-cell adhesion via plasma membrane cell adhesion molecules"/>
    <property type="evidence" value="ECO:0007669"/>
    <property type="project" value="TreeGrafter"/>
</dbReference>
<feature type="chain" id="PRO_5042569303" description="Cadherin-1" evidence="26">
    <location>
        <begin position="23"/>
        <end position="882"/>
    </location>
</feature>
<dbReference type="GeneID" id="116945849"/>
<evidence type="ECO:0000256" key="3">
    <source>
        <dbReference type="ARBA" id="ARBA00004496"/>
    </source>
</evidence>
<dbReference type="AlphaFoldDB" id="A0AAJ7TGW3"/>
<evidence type="ECO:0000259" key="27">
    <source>
        <dbReference type="PROSITE" id="PS50268"/>
    </source>
</evidence>
<evidence type="ECO:0000256" key="17">
    <source>
        <dbReference type="ARBA" id="ARBA00023034"/>
    </source>
</evidence>
<dbReference type="PROSITE" id="PS00232">
    <property type="entry name" value="CADHERIN_1"/>
    <property type="match status" value="2"/>
</dbReference>
<feature type="compositionally biased region" description="Basic and acidic residues" evidence="24">
    <location>
        <begin position="785"/>
        <end position="804"/>
    </location>
</feature>
<evidence type="ECO:0000256" key="19">
    <source>
        <dbReference type="ARBA" id="ARBA00023180"/>
    </source>
</evidence>
<evidence type="ECO:0000313" key="28">
    <source>
        <dbReference type="Proteomes" id="UP001318040"/>
    </source>
</evidence>
<dbReference type="Pfam" id="PF00028">
    <property type="entry name" value="Cadherin"/>
    <property type="match status" value="4"/>
</dbReference>
<dbReference type="FunFam" id="2.60.40.60:FF:000027">
    <property type="entry name" value="Cadherin 2"/>
    <property type="match status" value="1"/>
</dbReference>
<keyword evidence="10 26" id="KW-0732">Signal</keyword>
<evidence type="ECO:0000256" key="9">
    <source>
        <dbReference type="ARBA" id="ARBA00022723"/>
    </source>
</evidence>
<dbReference type="Pfam" id="PF08758">
    <property type="entry name" value="Cadherin_pro"/>
    <property type="match status" value="1"/>
</dbReference>
<keyword evidence="18 25" id="KW-0472">Membrane</keyword>
<dbReference type="GO" id="GO:0008013">
    <property type="term" value="F:beta-catenin binding"/>
    <property type="evidence" value="ECO:0007669"/>
    <property type="project" value="TreeGrafter"/>
</dbReference>
<dbReference type="InterPro" id="IPR015919">
    <property type="entry name" value="Cadherin-like_sf"/>
</dbReference>
<dbReference type="GO" id="GO:0005768">
    <property type="term" value="C:endosome"/>
    <property type="evidence" value="ECO:0007669"/>
    <property type="project" value="UniProtKB-SubCell"/>
</dbReference>
<evidence type="ECO:0000256" key="18">
    <source>
        <dbReference type="ARBA" id="ARBA00023136"/>
    </source>
</evidence>
<evidence type="ECO:0000256" key="16">
    <source>
        <dbReference type="ARBA" id="ARBA00022989"/>
    </source>
</evidence>
<feature type="domain" description="Cadherin" evidence="27">
    <location>
        <begin position="260"/>
        <end position="370"/>
    </location>
</feature>
<comment type="subcellular location">
    <subcellularLocation>
        <location evidence="4">Cell junction</location>
        <location evidence="4">Adherens junction</location>
    </subcellularLocation>
    <subcellularLocation>
        <location evidence="2 22">Cell membrane</location>
        <topology evidence="2 22">Single-pass type I membrane protein</topology>
    </subcellularLocation>
    <subcellularLocation>
        <location evidence="3">Cytoplasm</location>
    </subcellularLocation>
    <subcellularLocation>
        <location evidence="1">Endosome</location>
    </subcellularLocation>
    <subcellularLocation>
        <location evidence="5">Golgi apparatus</location>
        <location evidence="5">trans-Golgi network</location>
    </subcellularLocation>
</comment>
<dbReference type="RefSeq" id="XP_032816347.1">
    <property type="nucleotide sequence ID" value="XM_032960456.1"/>
</dbReference>
<dbReference type="PRINTS" id="PR00205">
    <property type="entry name" value="CADHERIN"/>
</dbReference>
<evidence type="ECO:0000256" key="22">
    <source>
        <dbReference type="RuleBase" id="RU003318"/>
    </source>
</evidence>
<dbReference type="Pfam" id="PF01049">
    <property type="entry name" value="CADH_Y-type_LIR"/>
    <property type="match status" value="1"/>
</dbReference>
<keyword evidence="14 22" id="KW-0130">Cell adhesion</keyword>
<dbReference type="InterPro" id="IPR000233">
    <property type="entry name" value="Cadherin_Y-type_LIR"/>
</dbReference>
<keyword evidence="16 25" id="KW-1133">Transmembrane helix</keyword>
<feature type="domain" description="Cadherin" evidence="27">
    <location>
        <begin position="371"/>
        <end position="481"/>
    </location>
</feature>
<keyword evidence="28" id="KW-1185">Reference proteome</keyword>
<evidence type="ECO:0000313" key="29">
    <source>
        <dbReference type="RefSeq" id="XP_032816347.1"/>
    </source>
</evidence>
<keyword evidence="12" id="KW-0967">Endosome</keyword>
<accession>A0AAJ7TGW3</accession>
<dbReference type="GO" id="GO:0016342">
    <property type="term" value="C:catenin complex"/>
    <property type="evidence" value="ECO:0007669"/>
    <property type="project" value="TreeGrafter"/>
</dbReference>
<dbReference type="PANTHER" id="PTHR24027:SF319">
    <property type="entry name" value="CADHERIN-1"/>
    <property type="match status" value="1"/>
</dbReference>
<keyword evidence="11" id="KW-0677">Repeat</keyword>
<gene>
    <name evidence="29" type="primary">LOC116945849</name>
</gene>
<keyword evidence="15" id="KW-0965">Cell junction</keyword>
<keyword evidence="8 22" id="KW-0812">Transmembrane</keyword>
<evidence type="ECO:0000256" key="5">
    <source>
        <dbReference type="ARBA" id="ARBA00004601"/>
    </source>
</evidence>
<dbReference type="Gene3D" id="4.10.900.10">
    <property type="entry name" value="TCF3-CBD (Catenin binding domain)"/>
    <property type="match status" value="1"/>
</dbReference>
<feature type="domain" description="Cadherin" evidence="27">
    <location>
        <begin position="185"/>
        <end position="259"/>
    </location>
</feature>
<sequence length="882" mass="96426">MSSQRAALAVLATFFCCCAVQAVNRVHHPCSPGFSHHTYDVVVPHHHVKQNDVLAKVAFSACRGDSESTLLEAGDPRFTVASDGTVRAAQRLHLKTGVTAFEVTALDPGTGQTLRTVVQLQAKKHMHDEDETLVLMPWRSDPGSRNQRRHKRAWVIPPIRITENDRGTLPQKLVQIKSDKVKTGVHYSITGPGADQAPIGVFSIESGTGWLFVNKILDREESDMYMLKGYAVDTNGNNLEDPVDLQIIVIDQNDNRPQFAETEYFGTVPEGSLPATSVMDVTATDKDDPNQDGGILKYKILSQEPPVPLMFTINTATGNIRTLASGLDREVTKTYKLIVEASDGYGTTGLTATATAIITVTDANDNPPIFDPITYNCRVPENAVDVTCTTLTVNDLDDPHTKAWAARFIAVSGNETANFQIPTDASNNGIVTVVKGLDYETTKLVKLLVRAENEVELQTNDKLSTATVTVVVEDVNEPPEFTPLIKKVSVSEDVAVGHSVAVLTAKDPDKEMNQKISYFINSDPMSWLTVDVDTGSVTTVARLDREMVTNSVYAATFLAKDNGSPPATGTGTLLLTLKDVNDNPPVLDVPQPIVVCARRNLESINLTVFDADAAPNTGPYIFELLTQPGQPRMWSLKQFGDYAMVNSMKENLPVDTYNISVRITDNGIPPMGHVSEVVIKVCECSDHDVCKAERQAAGLGMGAIIGILTAFLLLLLLLLLFLVYRKKGQQKVVKVYSQDELRDNLIKYDEEGGGEEDQKYDASQLPYLLGEEMPVARPVMVTRYDQEPEGERPRFPARPPRDGSAEPNMSGFIDDSLKAADGDPTAPPFDTLLVFDFEGEGSVAGSVSTINTASSDEDQDYKFLDNWGPRFHKLADMYGGTE</sequence>
<proteinExistence type="predicted"/>
<keyword evidence="13 21" id="KW-0106">Calcium</keyword>
<dbReference type="Proteomes" id="UP001318040">
    <property type="component" value="Chromosome 25"/>
</dbReference>
<evidence type="ECO:0000256" key="7">
    <source>
        <dbReference type="ARBA" id="ARBA00022490"/>
    </source>
</evidence>
<dbReference type="KEGG" id="pmrn:116945849"/>
<name>A0AAJ7TGW3_PETMA</name>
<keyword evidence="17" id="KW-0333">Golgi apparatus</keyword>
<evidence type="ECO:0000256" key="24">
    <source>
        <dbReference type="SAM" id="MobiDB-lite"/>
    </source>
</evidence>
<dbReference type="GO" id="GO:0005509">
    <property type="term" value="F:calcium ion binding"/>
    <property type="evidence" value="ECO:0007669"/>
    <property type="project" value="UniProtKB-UniRule"/>
</dbReference>
<evidence type="ECO:0000256" key="26">
    <source>
        <dbReference type="SAM" id="SignalP"/>
    </source>
</evidence>
<dbReference type="GO" id="GO:0007043">
    <property type="term" value="P:cell-cell junction assembly"/>
    <property type="evidence" value="ECO:0007669"/>
    <property type="project" value="TreeGrafter"/>
</dbReference>
<organism evidence="28 29">
    <name type="scientific">Petromyzon marinus</name>
    <name type="common">Sea lamprey</name>
    <dbReference type="NCBI Taxonomy" id="7757"/>
    <lineage>
        <taxon>Eukaryota</taxon>
        <taxon>Metazoa</taxon>
        <taxon>Chordata</taxon>
        <taxon>Craniata</taxon>
        <taxon>Vertebrata</taxon>
        <taxon>Cyclostomata</taxon>
        <taxon>Hyperoartia</taxon>
        <taxon>Petromyzontiformes</taxon>
        <taxon>Petromyzontidae</taxon>
        <taxon>Petromyzon</taxon>
    </lineage>
</organism>
<evidence type="ECO:0000256" key="4">
    <source>
        <dbReference type="ARBA" id="ARBA00004536"/>
    </source>
</evidence>
<evidence type="ECO:0000256" key="12">
    <source>
        <dbReference type="ARBA" id="ARBA00022753"/>
    </source>
</evidence>
<evidence type="ECO:0000256" key="8">
    <source>
        <dbReference type="ARBA" id="ARBA00022692"/>
    </source>
</evidence>
<dbReference type="GO" id="GO:0045296">
    <property type="term" value="F:cadherin binding"/>
    <property type="evidence" value="ECO:0007669"/>
    <property type="project" value="TreeGrafter"/>
</dbReference>
<evidence type="ECO:0000256" key="1">
    <source>
        <dbReference type="ARBA" id="ARBA00004177"/>
    </source>
</evidence>
<dbReference type="InterPro" id="IPR002126">
    <property type="entry name" value="Cadherin-like_dom"/>
</dbReference>
<reference evidence="29" key="1">
    <citation type="submission" date="2025-08" db="UniProtKB">
        <authorList>
            <consortium name="RefSeq"/>
        </authorList>
    </citation>
    <scope>IDENTIFICATION</scope>
    <source>
        <tissue evidence="29">Sperm</tissue>
    </source>
</reference>
<evidence type="ECO:0000256" key="21">
    <source>
        <dbReference type="PROSITE-ProRule" id="PRU00043"/>
    </source>
</evidence>
<evidence type="ECO:0000256" key="20">
    <source>
        <dbReference type="ARBA" id="ARBA00023893"/>
    </source>
</evidence>
<dbReference type="InterPro" id="IPR039808">
    <property type="entry name" value="Cadherin"/>
</dbReference>
<dbReference type="SUPFAM" id="SSF49313">
    <property type="entry name" value="Cadherin-like"/>
    <property type="match status" value="6"/>
</dbReference>
<feature type="region of interest" description="Disordered" evidence="24">
    <location>
        <begin position="785"/>
        <end position="812"/>
    </location>
</feature>
<dbReference type="GO" id="GO:0005794">
    <property type="term" value="C:Golgi apparatus"/>
    <property type="evidence" value="ECO:0007669"/>
    <property type="project" value="UniProtKB-SubCell"/>
</dbReference>
<feature type="transmembrane region" description="Helical" evidence="25">
    <location>
        <begin position="699"/>
        <end position="724"/>
    </location>
</feature>
<feature type="signal peptide" evidence="26">
    <location>
        <begin position="1"/>
        <end position="22"/>
    </location>
</feature>
<dbReference type="GO" id="GO:0016477">
    <property type="term" value="P:cell migration"/>
    <property type="evidence" value="ECO:0007669"/>
    <property type="project" value="TreeGrafter"/>
</dbReference>
<keyword evidence="19" id="KW-0325">Glycoprotein</keyword>
<dbReference type="GO" id="GO:0005912">
    <property type="term" value="C:adherens junction"/>
    <property type="evidence" value="ECO:0007669"/>
    <property type="project" value="UniProtKB-SubCell"/>
</dbReference>
<keyword evidence="7" id="KW-0963">Cytoplasm</keyword>
<evidence type="ECO:0000256" key="10">
    <source>
        <dbReference type="ARBA" id="ARBA00022729"/>
    </source>
</evidence>
<dbReference type="InterPro" id="IPR014868">
    <property type="entry name" value="Cadherin_pro_dom"/>
</dbReference>
<evidence type="ECO:0000256" key="14">
    <source>
        <dbReference type="ARBA" id="ARBA00022889"/>
    </source>
</evidence>
<dbReference type="PANTHER" id="PTHR24027">
    <property type="entry name" value="CADHERIN-23"/>
    <property type="match status" value="1"/>
</dbReference>
<protein>
    <recommendedName>
        <fullName evidence="20">Cadherin-1</fullName>
    </recommendedName>
</protein>
<comment type="function">
    <text evidence="23">Cadherins are calcium-dependent cell adhesion proteins.</text>
</comment>
<dbReference type="FunFam" id="2.60.40.60:FF:000022">
    <property type="entry name" value="Cadherin 2"/>
    <property type="match status" value="1"/>
</dbReference>
<evidence type="ECO:0000256" key="25">
    <source>
        <dbReference type="SAM" id="Phobius"/>
    </source>
</evidence>
<dbReference type="Gene3D" id="2.60.40.60">
    <property type="entry name" value="Cadherins"/>
    <property type="match status" value="6"/>
</dbReference>
<dbReference type="FunFam" id="2.60.40.60:FF:000019">
    <property type="entry name" value="Cadherin 2"/>
    <property type="match status" value="1"/>
</dbReference>
<dbReference type="CDD" id="cd11304">
    <property type="entry name" value="Cadherin_repeat"/>
    <property type="match status" value="3"/>
</dbReference>
<dbReference type="SMART" id="SM00112">
    <property type="entry name" value="CA"/>
    <property type="match status" value="5"/>
</dbReference>
<keyword evidence="6" id="KW-1003">Cell membrane</keyword>
<dbReference type="InterPro" id="IPR020894">
    <property type="entry name" value="Cadherin_CS"/>
</dbReference>
<evidence type="ECO:0000256" key="13">
    <source>
        <dbReference type="ARBA" id="ARBA00022837"/>
    </source>
</evidence>
<dbReference type="GO" id="GO:0007156">
    <property type="term" value="P:homophilic cell adhesion via plasma membrane adhesion molecules"/>
    <property type="evidence" value="ECO:0007669"/>
    <property type="project" value="InterPro"/>
</dbReference>
<dbReference type="GO" id="GO:0034332">
    <property type="term" value="P:adherens junction organization"/>
    <property type="evidence" value="ECO:0007669"/>
    <property type="project" value="TreeGrafter"/>
</dbReference>
<feature type="domain" description="Cadherin" evidence="27">
    <location>
        <begin position="601"/>
        <end position="695"/>
    </location>
</feature>
<feature type="domain" description="Cadherin" evidence="27">
    <location>
        <begin position="482"/>
        <end position="587"/>
    </location>
</feature>
<dbReference type="PROSITE" id="PS50268">
    <property type="entry name" value="CADHERIN_2"/>
    <property type="match status" value="5"/>
</dbReference>
<dbReference type="FunFam" id="4.10.900.10:FF:000001">
    <property type="entry name" value="Cadherin 2"/>
    <property type="match status" value="1"/>
</dbReference>
<dbReference type="SMART" id="SM01055">
    <property type="entry name" value="Cadherin_pro"/>
    <property type="match status" value="1"/>
</dbReference>
<dbReference type="GO" id="GO:0044331">
    <property type="term" value="P:cell-cell adhesion mediated by cadherin"/>
    <property type="evidence" value="ECO:0007669"/>
    <property type="project" value="TreeGrafter"/>
</dbReference>
<evidence type="ECO:0000256" key="15">
    <source>
        <dbReference type="ARBA" id="ARBA00022949"/>
    </source>
</evidence>
<evidence type="ECO:0000256" key="2">
    <source>
        <dbReference type="ARBA" id="ARBA00004251"/>
    </source>
</evidence>
<keyword evidence="9" id="KW-0479">Metal-binding</keyword>
<evidence type="ECO:0000256" key="11">
    <source>
        <dbReference type="ARBA" id="ARBA00022737"/>
    </source>
</evidence>
<dbReference type="FunFam" id="2.60.40.60:FF:000011">
    <property type="entry name" value="Cadherin 1"/>
    <property type="match status" value="1"/>
</dbReference>